<organism evidence="1 2">
    <name type="scientific">Candidatus Viridilinea halotolerans</name>
    <dbReference type="NCBI Taxonomy" id="2491704"/>
    <lineage>
        <taxon>Bacteria</taxon>
        <taxon>Bacillati</taxon>
        <taxon>Chloroflexota</taxon>
        <taxon>Chloroflexia</taxon>
        <taxon>Chloroflexales</taxon>
        <taxon>Chloroflexineae</taxon>
        <taxon>Oscillochloridaceae</taxon>
        <taxon>Candidatus Viridilinea</taxon>
    </lineage>
</organism>
<dbReference type="EMBL" id="RSAS01000007">
    <property type="protein sequence ID" value="RRR78597.1"/>
    <property type="molecule type" value="Genomic_DNA"/>
</dbReference>
<dbReference type="Gene3D" id="3.10.450.530">
    <property type="entry name" value="Ribonuclease toxin, BrnT, of type II toxin-antitoxin system"/>
    <property type="match status" value="1"/>
</dbReference>
<sequence>MEIAVIICPATIEEKLAIKHRVTVREARQVLLSAPRIRFAETGYTEGEDVYVAFGQTFGGRYLSVFFVYKRSQATAIIISARDMSEKERRAYGRK</sequence>
<proteinExistence type="predicted"/>
<dbReference type="InterPro" id="IPR007460">
    <property type="entry name" value="BrnT_toxin"/>
</dbReference>
<evidence type="ECO:0000313" key="2">
    <source>
        <dbReference type="Proteomes" id="UP000280307"/>
    </source>
</evidence>
<protein>
    <submittedName>
        <fullName evidence="1">BrnT family toxin</fullName>
    </submittedName>
</protein>
<reference evidence="1 2" key="1">
    <citation type="submission" date="2018-12" db="EMBL/GenBank/DDBJ databases">
        <title>Genome Sequence of Candidatus Viridilinea halotolerans isolated from saline sulfide-rich spring.</title>
        <authorList>
            <person name="Grouzdev D.S."/>
            <person name="Burganskaya E.I."/>
            <person name="Krutkina M.S."/>
            <person name="Sukhacheva M.V."/>
            <person name="Gorlenko V.M."/>
        </authorList>
    </citation>
    <scope>NUCLEOTIDE SEQUENCE [LARGE SCALE GENOMIC DNA]</scope>
    <source>
        <strain evidence="1">Chok-6</strain>
    </source>
</reference>
<accession>A0A426UCF1</accession>
<dbReference type="InterPro" id="IPR038573">
    <property type="entry name" value="BrnT_sf"/>
</dbReference>
<name>A0A426UCF1_9CHLR</name>
<gene>
    <name evidence="1" type="ORF">EI684_00145</name>
</gene>
<dbReference type="AlphaFoldDB" id="A0A426UCF1"/>
<dbReference type="Proteomes" id="UP000280307">
    <property type="component" value="Unassembled WGS sequence"/>
</dbReference>
<evidence type="ECO:0000313" key="1">
    <source>
        <dbReference type="EMBL" id="RRR78597.1"/>
    </source>
</evidence>
<dbReference type="Pfam" id="PF04365">
    <property type="entry name" value="BrnT_toxin"/>
    <property type="match status" value="1"/>
</dbReference>
<comment type="caution">
    <text evidence="1">The sequence shown here is derived from an EMBL/GenBank/DDBJ whole genome shotgun (WGS) entry which is preliminary data.</text>
</comment>